<evidence type="ECO:0000256" key="2">
    <source>
        <dbReference type="ARBA" id="ARBA00022679"/>
    </source>
</evidence>
<dbReference type="PANTHER" id="PTHR31121">
    <property type="entry name" value="ALPHA-1,2 MANNOSYLTRANSFERASE KTR1"/>
    <property type="match status" value="1"/>
</dbReference>
<dbReference type="Pfam" id="PF01793">
    <property type="entry name" value="Glyco_transf_15"/>
    <property type="match status" value="1"/>
</dbReference>
<dbReference type="InterPro" id="IPR002685">
    <property type="entry name" value="Glyco_trans_15"/>
</dbReference>
<dbReference type="GO" id="GO:0005794">
    <property type="term" value="C:Golgi apparatus"/>
    <property type="evidence" value="ECO:0007669"/>
    <property type="project" value="TreeGrafter"/>
</dbReference>
<protein>
    <submittedName>
        <fullName evidence="4">Nucleotide-diphospho-sugar transferase</fullName>
    </submittedName>
</protein>
<dbReference type="OrthoDB" id="439943at2759"/>
<dbReference type="FunFam" id="3.90.550.10:FF:000051">
    <property type="entry name" value="Alpha-1,2-mannosyltransferase (Ktr4)"/>
    <property type="match status" value="1"/>
</dbReference>
<organism evidence="4 5">
    <name type="scientific">Schizophyllum amplum</name>
    <dbReference type="NCBI Taxonomy" id="97359"/>
    <lineage>
        <taxon>Eukaryota</taxon>
        <taxon>Fungi</taxon>
        <taxon>Dikarya</taxon>
        <taxon>Basidiomycota</taxon>
        <taxon>Agaricomycotina</taxon>
        <taxon>Agaricomycetes</taxon>
        <taxon>Agaricomycetidae</taxon>
        <taxon>Agaricales</taxon>
        <taxon>Schizophyllaceae</taxon>
        <taxon>Schizophyllum</taxon>
    </lineage>
</organism>
<dbReference type="AlphaFoldDB" id="A0A550C529"/>
<keyword evidence="5" id="KW-1185">Reference proteome</keyword>
<keyword evidence="2 4" id="KW-0808">Transferase</keyword>
<dbReference type="InterPro" id="IPR029044">
    <property type="entry name" value="Nucleotide-diphossugar_trans"/>
</dbReference>
<dbReference type="PANTHER" id="PTHR31121:SF6">
    <property type="entry name" value="ALPHA-1,2 MANNOSYLTRANSFERASE KTR1"/>
    <property type="match status" value="1"/>
</dbReference>
<gene>
    <name evidence="4" type="ORF">BD626DRAFT_408556</name>
</gene>
<dbReference type="Proteomes" id="UP000320762">
    <property type="component" value="Unassembled WGS sequence"/>
</dbReference>
<dbReference type="SUPFAM" id="SSF53448">
    <property type="entry name" value="Nucleotide-diphospho-sugar transferases"/>
    <property type="match status" value="1"/>
</dbReference>
<evidence type="ECO:0000313" key="4">
    <source>
        <dbReference type="EMBL" id="TRM59913.1"/>
    </source>
</evidence>
<comment type="caution">
    <text evidence="4">The sequence shown here is derived from an EMBL/GenBank/DDBJ whole genome shotgun (WGS) entry which is preliminary data.</text>
</comment>
<sequence>MSITPQLTAHLLLTLTNYKYRTFAASFGLSPDGLFLQHVLYEQPATLYNDFAPDDARANATFVVLARNSEVKGVEQSIRDLEARFNAQYQYPYVFLNDEEFTDAFKGRVLALTSAPVEFGLIPAEHWNQPGWIDEGRALASRKKMQKDGVMYGGAYRNMCRFNSGFFYRHPLMLKYRYYWRIEPEVHFHCDINFDPFLFMQQNKKVYGFTMSVYEIAETISSLWSTVSAFVEAHPAYLAAANSLDFVSSDRGATYNLCHFWSNFEIGDMEWYRGEAYSKFFDYLDRAGGFYYERWGDAPVHSLAVALFLNTSQVHFFDPIGYQHDGWSHCPLNHDLWEQGSCSCRWRGEFDYQPQSCKARWDQLKLATINGTMT</sequence>
<evidence type="ECO:0000313" key="5">
    <source>
        <dbReference type="Proteomes" id="UP000320762"/>
    </source>
</evidence>
<evidence type="ECO:0000256" key="1">
    <source>
        <dbReference type="ARBA" id="ARBA00007677"/>
    </source>
</evidence>
<dbReference type="GO" id="GO:0000026">
    <property type="term" value="F:alpha-1,2-mannosyltransferase activity"/>
    <property type="evidence" value="ECO:0007669"/>
    <property type="project" value="TreeGrafter"/>
</dbReference>
<proteinExistence type="inferred from homology"/>
<feature type="active site" description="Nucleophile" evidence="3">
    <location>
        <position position="265"/>
    </location>
</feature>
<comment type="similarity">
    <text evidence="1">Belongs to the glycosyltransferase 15 family.</text>
</comment>
<evidence type="ECO:0000256" key="3">
    <source>
        <dbReference type="PIRSR" id="PIRSR018153-1"/>
    </source>
</evidence>
<reference evidence="4 5" key="1">
    <citation type="journal article" date="2019" name="New Phytol.">
        <title>Comparative genomics reveals unique wood-decay strategies and fruiting body development in the Schizophyllaceae.</title>
        <authorList>
            <person name="Almasi E."/>
            <person name="Sahu N."/>
            <person name="Krizsan K."/>
            <person name="Balint B."/>
            <person name="Kovacs G.M."/>
            <person name="Kiss B."/>
            <person name="Cseklye J."/>
            <person name="Drula E."/>
            <person name="Henrissat B."/>
            <person name="Nagy I."/>
            <person name="Chovatia M."/>
            <person name="Adam C."/>
            <person name="LaButti K."/>
            <person name="Lipzen A."/>
            <person name="Riley R."/>
            <person name="Grigoriev I.V."/>
            <person name="Nagy L.G."/>
        </authorList>
    </citation>
    <scope>NUCLEOTIDE SEQUENCE [LARGE SCALE GENOMIC DNA]</scope>
    <source>
        <strain evidence="4 5">NL-1724</strain>
    </source>
</reference>
<dbReference type="Gene3D" id="3.90.550.10">
    <property type="entry name" value="Spore Coat Polysaccharide Biosynthesis Protein SpsA, Chain A"/>
    <property type="match status" value="1"/>
</dbReference>
<dbReference type="GO" id="GO:0016020">
    <property type="term" value="C:membrane"/>
    <property type="evidence" value="ECO:0007669"/>
    <property type="project" value="InterPro"/>
</dbReference>
<dbReference type="STRING" id="97359.A0A550C529"/>
<dbReference type="PIRSF" id="PIRSF018153">
    <property type="entry name" value="Glyco_trans_15"/>
    <property type="match status" value="1"/>
</dbReference>
<name>A0A550C529_9AGAR</name>
<dbReference type="GO" id="GO:0000032">
    <property type="term" value="P:cell wall mannoprotein biosynthetic process"/>
    <property type="evidence" value="ECO:0007669"/>
    <property type="project" value="TreeGrafter"/>
</dbReference>
<dbReference type="GO" id="GO:0006487">
    <property type="term" value="P:protein N-linked glycosylation"/>
    <property type="evidence" value="ECO:0007669"/>
    <property type="project" value="TreeGrafter"/>
</dbReference>
<dbReference type="EMBL" id="VDMD01000025">
    <property type="protein sequence ID" value="TRM59913.1"/>
    <property type="molecule type" value="Genomic_DNA"/>
</dbReference>
<accession>A0A550C529</accession>